<dbReference type="CTD" id="337514"/>
<dbReference type="AlphaFoldDB" id="A0A3B3TER7"/>
<dbReference type="GO" id="GO:0004601">
    <property type="term" value="F:peroxidase activity"/>
    <property type="evidence" value="ECO:0007669"/>
    <property type="project" value="InterPro"/>
</dbReference>
<dbReference type="GO" id="GO:0005615">
    <property type="term" value="C:extracellular space"/>
    <property type="evidence" value="ECO:0007669"/>
    <property type="project" value="TreeGrafter"/>
</dbReference>
<dbReference type="GO" id="GO:0046872">
    <property type="term" value="F:metal ion binding"/>
    <property type="evidence" value="ECO:0007669"/>
    <property type="project" value="UniProtKB-KW"/>
</dbReference>
<name>A0A3B3TER7_9TELE</name>
<keyword evidence="5" id="KW-0560">Oxidoreductase</keyword>
<comment type="cofactor">
    <cofactor evidence="1">
        <name>heme b</name>
        <dbReference type="ChEBI" id="CHEBI:60344"/>
    </cofactor>
</comment>
<dbReference type="PROSITE" id="PS50871">
    <property type="entry name" value="C1Q"/>
    <property type="match status" value="1"/>
</dbReference>
<evidence type="ECO:0000256" key="7">
    <source>
        <dbReference type="ARBA" id="ARBA00023157"/>
    </source>
</evidence>
<dbReference type="Pfam" id="PF03098">
    <property type="entry name" value="An_peroxidase"/>
    <property type="match status" value="1"/>
</dbReference>
<keyword evidence="7" id="KW-1015">Disulfide bond</keyword>
<dbReference type="Gene3D" id="1.10.640.10">
    <property type="entry name" value="Haem peroxidase domain superfamily, animal type"/>
    <property type="match status" value="1"/>
</dbReference>
<reference evidence="11" key="1">
    <citation type="submission" date="2025-08" db="UniProtKB">
        <authorList>
            <consortium name="Ensembl"/>
        </authorList>
    </citation>
    <scope>IDENTIFICATION</scope>
</reference>
<dbReference type="STRING" id="1676925.ENSPKIP00000041160"/>
<organism evidence="11 12">
    <name type="scientific">Paramormyrops kingsleyae</name>
    <dbReference type="NCBI Taxonomy" id="1676925"/>
    <lineage>
        <taxon>Eukaryota</taxon>
        <taxon>Metazoa</taxon>
        <taxon>Chordata</taxon>
        <taxon>Craniata</taxon>
        <taxon>Vertebrata</taxon>
        <taxon>Euteleostomi</taxon>
        <taxon>Actinopterygii</taxon>
        <taxon>Neopterygii</taxon>
        <taxon>Teleostei</taxon>
        <taxon>Osteoglossocephala</taxon>
        <taxon>Osteoglossomorpha</taxon>
        <taxon>Osteoglossiformes</taxon>
        <taxon>Mormyridae</taxon>
        <taxon>Paramormyrops</taxon>
    </lineage>
</organism>
<keyword evidence="2 9" id="KW-0349">Heme</keyword>
<dbReference type="KEGG" id="pki:111835600"/>
<protein>
    <submittedName>
        <fullName evidence="11">Eosinophil peroxidase-like</fullName>
    </submittedName>
</protein>
<sequence length="840" mass="94254">MSVTLYLAVPDSVPCVCLLLSQRSLARVQSTASHADILLLTKQPVGGTRSAVRAAEYMDIALQLLREKAGHVHKNFLNATDLLTAEDLATISKLTGCRALQSLAPCNKTILKSKFRTITGICNNMRNTRLGSSNMPFTRWLPPQYQDGTSLPKGWDPKLKVNGFLLPMVREVSNRILHTDNKDVKQDKVYSHLVTLFGQWMDHDLTLTPSSPSIRSFSNGVNCENTCTFTNPCFPMMIPPNDARFKKNTNVKCLPFIRSAPACGSGEAETWFGAANVRQQINALTCFLDANQVYGSHDILARNLRNLDCDTGLMKVNSIYRDNGRDLLPFSNLHICNTRGKITGNNSLQEVPCFLAGDIRVNENIALTSLHTLMLREHNRLALTLRQLNPKWSGERVYQEARKILGAFHQVIAFRDYLPHIVGTKNAEKLRKYHGYSDRVNPSISNVFATAAYRFAHLAIQPFIFRLDEKYTEHPQFKSVLLHKAFSAPWRVVFEGGIDPVLRGLIGHPAKLNVQDHMMHDELRERLFQFTEHVAQDLASLNMQRSRDHGLPGYNAWRRFCKLSVPRTEEQLAAVLKNKTMAQNLLKLYGTADNIDVWLGGVAEPFVPGGRVGPLFACLITRQFSQIRKGDRFWWQKNGVFTKEQIKSLSKISMARIICDNTGITSVPVNPFLLSASGVKLTKCQDIPTVDLKPWKENKKEDQDSEEDLPTNTTKAFDFSLRLGLVRPGPDGQVIVFREPTDGRLQPYNTQTGRFTCRVPGLYQFHFNCILLDSEKDVRLMRNTEPQATSVIARQDSYLTASGGAVLLLKRGDRVWLQGSRGGGGLAADSLFTGRLLFAV</sequence>
<dbReference type="GO" id="GO:0020037">
    <property type="term" value="F:heme binding"/>
    <property type="evidence" value="ECO:0007669"/>
    <property type="project" value="InterPro"/>
</dbReference>
<reference evidence="11" key="2">
    <citation type="submission" date="2025-09" db="UniProtKB">
        <authorList>
            <consortium name="Ensembl"/>
        </authorList>
    </citation>
    <scope>IDENTIFICATION</scope>
</reference>
<dbReference type="SUPFAM" id="SSF48113">
    <property type="entry name" value="Heme-dependent peroxidases"/>
    <property type="match status" value="1"/>
</dbReference>
<evidence type="ECO:0000256" key="6">
    <source>
        <dbReference type="ARBA" id="ARBA00023004"/>
    </source>
</evidence>
<keyword evidence="6 9" id="KW-0408">Iron</keyword>
<evidence type="ECO:0000256" key="3">
    <source>
        <dbReference type="ARBA" id="ARBA00022723"/>
    </source>
</evidence>
<evidence type="ECO:0000313" key="11">
    <source>
        <dbReference type="Ensembl" id="ENSPKIP00000041160.1"/>
    </source>
</evidence>
<dbReference type="PANTHER" id="PTHR11475:SF63">
    <property type="entry name" value="EOSINOPHIL PEROXIDASE"/>
    <property type="match status" value="1"/>
</dbReference>
<dbReference type="InterPro" id="IPR001073">
    <property type="entry name" value="C1q_dom"/>
</dbReference>
<evidence type="ECO:0000256" key="9">
    <source>
        <dbReference type="PIRSR" id="PIRSR619791-2"/>
    </source>
</evidence>
<dbReference type="InterPro" id="IPR010255">
    <property type="entry name" value="Haem_peroxidase_sf"/>
</dbReference>
<dbReference type="GeneTree" id="ENSGT00940000156009"/>
<proteinExistence type="inferred from homology"/>
<evidence type="ECO:0000313" key="12">
    <source>
        <dbReference type="Proteomes" id="UP000261540"/>
    </source>
</evidence>
<dbReference type="PRINTS" id="PR00007">
    <property type="entry name" value="COMPLEMNTC1Q"/>
</dbReference>
<feature type="binding site" description="axial binding residue" evidence="9">
    <location>
        <position position="457"/>
    </location>
    <ligand>
        <name>heme b</name>
        <dbReference type="ChEBI" id="CHEBI:60344"/>
    </ligand>
    <ligandPart>
        <name>Fe</name>
        <dbReference type="ChEBI" id="CHEBI:18248"/>
    </ligandPart>
</feature>
<evidence type="ECO:0000256" key="5">
    <source>
        <dbReference type="ARBA" id="ARBA00023002"/>
    </source>
</evidence>
<keyword evidence="4" id="KW-0732">Signal</keyword>
<evidence type="ECO:0000256" key="4">
    <source>
        <dbReference type="ARBA" id="ARBA00022729"/>
    </source>
</evidence>
<accession>A0A3B3TER7</accession>
<evidence type="ECO:0000256" key="1">
    <source>
        <dbReference type="ARBA" id="ARBA00001970"/>
    </source>
</evidence>
<dbReference type="OrthoDB" id="823504at2759"/>
<keyword evidence="3 9" id="KW-0479">Metal-binding</keyword>
<dbReference type="Pfam" id="PF00386">
    <property type="entry name" value="C1q"/>
    <property type="match status" value="1"/>
</dbReference>
<dbReference type="PANTHER" id="PTHR11475">
    <property type="entry name" value="OXIDASE/PEROXIDASE"/>
    <property type="match status" value="1"/>
</dbReference>
<dbReference type="SMART" id="SM00110">
    <property type="entry name" value="C1Q"/>
    <property type="match status" value="1"/>
</dbReference>
<dbReference type="Gene3D" id="2.60.120.40">
    <property type="match status" value="1"/>
</dbReference>
<feature type="domain" description="C1q" evidence="10">
    <location>
        <begin position="710"/>
        <end position="840"/>
    </location>
</feature>
<evidence type="ECO:0000256" key="2">
    <source>
        <dbReference type="ARBA" id="ARBA00022617"/>
    </source>
</evidence>
<dbReference type="PROSITE" id="PS50292">
    <property type="entry name" value="PEROXIDASE_3"/>
    <property type="match status" value="1"/>
</dbReference>
<dbReference type="InterPro" id="IPR019791">
    <property type="entry name" value="Haem_peroxidase_animal"/>
</dbReference>
<evidence type="ECO:0000256" key="8">
    <source>
        <dbReference type="ARBA" id="ARBA00061342"/>
    </source>
</evidence>
<dbReference type="FunFam" id="1.10.640.10:FF:000001">
    <property type="entry name" value="Peroxidasin homolog"/>
    <property type="match status" value="1"/>
</dbReference>
<dbReference type="PRINTS" id="PR00457">
    <property type="entry name" value="ANPEROXIDASE"/>
</dbReference>
<dbReference type="InterPro" id="IPR008983">
    <property type="entry name" value="Tumour_necrosis_fac-like_dom"/>
</dbReference>
<evidence type="ECO:0000259" key="10">
    <source>
        <dbReference type="PROSITE" id="PS50871"/>
    </source>
</evidence>
<dbReference type="InterPro" id="IPR037120">
    <property type="entry name" value="Haem_peroxidase_sf_animal"/>
</dbReference>
<keyword evidence="12" id="KW-1185">Reference proteome</keyword>
<dbReference type="Proteomes" id="UP000261540">
    <property type="component" value="Unplaced"/>
</dbReference>
<dbReference type="GO" id="GO:0006979">
    <property type="term" value="P:response to oxidative stress"/>
    <property type="evidence" value="ECO:0007669"/>
    <property type="project" value="InterPro"/>
</dbReference>
<comment type="similarity">
    <text evidence="8">Belongs to the peroxidase family. XPO subfamily.</text>
</comment>
<dbReference type="Ensembl" id="ENSPKIT00000022192.1">
    <property type="protein sequence ID" value="ENSPKIP00000041160.1"/>
    <property type="gene ID" value="ENSPKIG00000017822.1"/>
</dbReference>
<dbReference type="SUPFAM" id="SSF49842">
    <property type="entry name" value="TNF-like"/>
    <property type="match status" value="1"/>
</dbReference>